<dbReference type="PaxDb" id="584708-Apau_0998"/>
<dbReference type="EMBL" id="CM001022">
    <property type="protein sequence ID" value="EFQ23425.1"/>
    <property type="molecule type" value="Genomic_DNA"/>
</dbReference>
<name>E3CWX5_9BACT</name>
<dbReference type="STRING" id="584708.Apau_0998"/>
<gene>
    <name evidence="1" type="ORF">Apau_0998</name>
</gene>
<sequence>MVFSLLSALSGLIWIVAGPPRFAGAGRERAREAALRGAQWLQGRLLQAREEGRNFRFRVSLADRLPYLEIRWEDTGLWERYDSGENAWFRGEGPARWAFYSTKWHTLSPGMVLYVFSDRESSPAAVAFIVISPACRVSVVRQGP</sequence>
<evidence type="ECO:0008006" key="3">
    <source>
        <dbReference type="Google" id="ProtNLM"/>
    </source>
</evidence>
<reference evidence="1 2" key="1">
    <citation type="journal article" date="2010" name="Stand. Genomic Sci.">
        <title>Non-contiguous finished genome sequence of Aminomonas paucivorans type strain (GLU-3).</title>
        <authorList>
            <person name="Pitluck S."/>
            <person name="Yasawong M."/>
            <person name="Held B."/>
            <person name="Lapidus A."/>
            <person name="Nolan M."/>
            <person name="Copeland A."/>
            <person name="Lucas S."/>
            <person name="Del Rio T.G."/>
            <person name="Tice H."/>
            <person name="Cheng J.F."/>
            <person name="Chertkov O."/>
            <person name="Goodwin L."/>
            <person name="Tapia R."/>
            <person name="Han C."/>
            <person name="Liolios K."/>
            <person name="Ivanova N."/>
            <person name="Mavromatis K."/>
            <person name="Ovchinnikova G."/>
            <person name="Pati A."/>
            <person name="Chen A."/>
            <person name="Palaniappan K."/>
            <person name="Land M."/>
            <person name="Hauser L."/>
            <person name="Chang Y.J."/>
            <person name="Jeffries C.D."/>
            <person name="Pukall R."/>
            <person name="Spring S."/>
            <person name="Rohde M."/>
            <person name="Sikorski J."/>
            <person name="Goker M."/>
            <person name="Woyke T."/>
            <person name="Bristow J."/>
            <person name="Eisen J.A."/>
            <person name="Markowitz V."/>
            <person name="Hugenholtz P."/>
            <person name="Kyrpides N.C."/>
            <person name="Klenk H.P."/>
        </authorList>
    </citation>
    <scope>NUCLEOTIDE SEQUENCE [LARGE SCALE GENOMIC DNA]</scope>
    <source>
        <strain evidence="1 2">DSM 12260</strain>
    </source>
</reference>
<dbReference type="AlphaFoldDB" id="E3CWX5"/>
<proteinExistence type="predicted"/>
<protein>
    <recommendedName>
        <fullName evidence="3">General secretion pathway GspH domain-containing protein</fullName>
    </recommendedName>
</protein>
<dbReference type="HOGENOM" id="CLU_138976_0_0_0"/>
<evidence type="ECO:0000313" key="2">
    <source>
        <dbReference type="Proteomes" id="UP000005096"/>
    </source>
</evidence>
<organism evidence="1 2">
    <name type="scientific">Aminomonas paucivorans DSM 12260</name>
    <dbReference type="NCBI Taxonomy" id="584708"/>
    <lineage>
        <taxon>Bacteria</taxon>
        <taxon>Thermotogati</taxon>
        <taxon>Synergistota</taxon>
        <taxon>Synergistia</taxon>
        <taxon>Synergistales</taxon>
        <taxon>Synergistaceae</taxon>
        <taxon>Aminomonas</taxon>
    </lineage>
</organism>
<accession>E3CWX5</accession>
<dbReference type="eggNOG" id="COG2165">
    <property type="taxonomic scope" value="Bacteria"/>
</dbReference>
<evidence type="ECO:0000313" key="1">
    <source>
        <dbReference type="EMBL" id="EFQ23425.1"/>
    </source>
</evidence>
<dbReference type="Proteomes" id="UP000005096">
    <property type="component" value="Chromosome"/>
</dbReference>
<keyword evidence="2" id="KW-1185">Reference proteome</keyword>